<sequence>MRKQKWIIVFMALCIGVWVGSVTLESKADGASAPTGTVSDPLITKSYLDQQLAELVAKELGKQSGAAATPTPAPTPPVSTGGAEVELKVVQLQSGQTLFAKAGTEVIVRTGKTVAVSTDGDGIPDVTSGKDLAAGTAVELNHLLIFPRDGRGIKPAVKSEAAIYVMVRGGYSIQNADGTVLQ</sequence>
<proteinExistence type="predicted"/>
<reference evidence="1" key="1">
    <citation type="submission" date="2024-12" db="EMBL/GenBank/DDBJ databases">
        <authorList>
            <person name="Wu N."/>
        </authorList>
    </citation>
    <scope>NUCLEOTIDE SEQUENCE</scope>
    <source>
        <strain evidence="1">P15</strain>
    </source>
</reference>
<protein>
    <submittedName>
        <fullName evidence="1">Uncharacterized protein</fullName>
    </submittedName>
</protein>
<evidence type="ECO:0000313" key="1">
    <source>
        <dbReference type="EMBL" id="MFM9330686.1"/>
    </source>
</evidence>
<dbReference type="EMBL" id="JBJURJ010000014">
    <property type="protein sequence ID" value="MFM9330686.1"/>
    <property type="molecule type" value="Genomic_DNA"/>
</dbReference>
<keyword evidence="2" id="KW-1185">Reference proteome</keyword>
<evidence type="ECO:0000313" key="2">
    <source>
        <dbReference type="Proteomes" id="UP001631969"/>
    </source>
</evidence>
<dbReference type="Proteomes" id="UP001631969">
    <property type="component" value="Unassembled WGS sequence"/>
</dbReference>
<accession>A0ACC7P302</accession>
<name>A0ACC7P302_9BACL</name>
<comment type="caution">
    <text evidence="1">The sequence shown here is derived from an EMBL/GenBank/DDBJ whole genome shotgun (WGS) entry which is preliminary data.</text>
</comment>
<gene>
    <name evidence="1" type="ORF">ACI1P1_20555</name>
</gene>
<organism evidence="1 2">
    <name type="scientific">Paenibacillus mesotrionivorans</name>
    <dbReference type="NCBI Taxonomy" id="3160968"/>
    <lineage>
        <taxon>Bacteria</taxon>
        <taxon>Bacillati</taxon>
        <taxon>Bacillota</taxon>
        <taxon>Bacilli</taxon>
        <taxon>Bacillales</taxon>
        <taxon>Paenibacillaceae</taxon>
        <taxon>Paenibacillus</taxon>
    </lineage>
</organism>